<proteinExistence type="predicted"/>
<evidence type="ECO:0000313" key="2">
    <source>
        <dbReference type="Proteomes" id="UP000176409"/>
    </source>
</evidence>
<dbReference type="EMBL" id="MFJZ01000032">
    <property type="protein sequence ID" value="OGG30010.1"/>
    <property type="molecule type" value="Genomic_DNA"/>
</dbReference>
<name>A0A1F6AZA7_9BACT</name>
<organism evidence="1 2">
    <name type="scientific">Candidatus Gottesmanbacteria bacterium RIFCSPLOWO2_01_FULL_49_10</name>
    <dbReference type="NCBI Taxonomy" id="1798396"/>
    <lineage>
        <taxon>Bacteria</taxon>
        <taxon>Candidatus Gottesmaniibacteriota</taxon>
    </lineage>
</organism>
<gene>
    <name evidence="1" type="ORF">A2973_05175</name>
</gene>
<reference evidence="1 2" key="1">
    <citation type="journal article" date="2016" name="Nat. Commun.">
        <title>Thousands of microbial genomes shed light on interconnected biogeochemical processes in an aquifer system.</title>
        <authorList>
            <person name="Anantharaman K."/>
            <person name="Brown C.T."/>
            <person name="Hug L.A."/>
            <person name="Sharon I."/>
            <person name="Castelle C.J."/>
            <person name="Probst A.J."/>
            <person name="Thomas B.C."/>
            <person name="Singh A."/>
            <person name="Wilkins M.J."/>
            <person name="Karaoz U."/>
            <person name="Brodie E.L."/>
            <person name="Williams K.H."/>
            <person name="Hubbard S.S."/>
            <person name="Banfield J.F."/>
        </authorList>
    </citation>
    <scope>NUCLEOTIDE SEQUENCE [LARGE SCALE GENOMIC DNA]</scope>
</reference>
<dbReference type="Proteomes" id="UP000176409">
    <property type="component" value="Unassembled WGS sequence"/>
</dbReference>
<sequence length="121" mass="13212">MRTVISYALAFIVAGSTAAFGSMIWPKVTSRPRPQPLTYVYEHVKDTSLGKQFSQTLGIDELTKPIDLSVTAASVAGAVVDSVEEQAKNMVASQIGTQLIKQFQGLPDKEKLRVQENICKQ</sequence>
<accession>A0A1F6AZA7</accession>
<evidence type="ECO:0000313" key="1">
    <source>
        <dbReference type="EMBL" id="OGG30010.1"/>
    </source>
</evidence>
<protein>
    <submittedName>
        <fullName evidence="1">Uncharacterized protein</fullName>
    </submittedName>
</protein>
<dbReference type="STRING" id="1798396.A2973_05175"/>
<dbReference type="AlphaFoldDB" id="A0A1F6AZA7"/>
<comment type="caution">
    <text evidence="1">The sequence shown here is derived from an EMBL/GenBank/DDBJ whole genome shotgun (WGS) entry which is preliminary data.</text>
</comment>